<evidence type="ECO:0000256" key="8">
    <source>
        <dbReference type="ARBA" id="ARBA00030128"/>
    </source>
</evidence>
<dbReference type="GO" id="GO:0005524">
    <property type="term" value="F:ATP binding"/>
    <property type="evidence" value="ECO:0007669"/>
    <property type="project" value="UniProtKB-KW"/>
</dbReference>
<dbReference type="eggNOG" id="KOG0707">
    <property type="taxonomic scope" value="Eukaryota"/>
</dbReference>
<evidence type="ECO:0000259" key="9">
    <source>
        <dbReference type="PROSITE" id="PS50052"/>
    </source>
</evidence>
<dbReference type="GO" id="GO:0005829">
    <property type="term" value="C:cytosol"/>
    <property type="evidence" value="ECO:0007669"/>
    <property type="project" value="TreeGrafter"/>
</dbReference>
<evidence type="ECO:0000256" key="2">
    <source>
        <dbReference type="ARBA" id="ARBA00012961"/>
    </source>
</evidence>
<evidence type="ECO:0000256" key="6">
    <source>
        <dbReference type="ARBA" id="ARBA00022777"/>
    </source>
</evidence>
<dbReference type="Proteomes" id="UP000018144">
    <property type="component" value="Unassembled WGS sequence"/>
</dbReference>
<evidence type="ECO:0000313" key="11">
    <source>
        <dbReference type="Proteomes" id="UP000018144"/>
    </source>
</evidence>
<evidence type="ECO:0000256" key="7">
    <source>
        <dbReference type="ARBA" id="ARBA00022840"/>
    </source>
</evidence>
<dbReference type="PROSITE" id="PS00856">
    <property type="entry name" value="GUANYLATE_KINASE_1"/>
    <property type="match status" value="1"/>
</dbReference>
<protein>
    <recommendedName>
        <fullName evidence="3">Guanylate kinase</fullName>
        <ecNumber evidence="2">2.7.4.8</ecNumber>
    </recommendedName>
    <alternativeName>
        <fullName evidence="8">GMP kinase</fullName>
    </alternativeName>
</protein>
<dbReference type="InterPro" id="IPR008144">
    <property type="entry name" value="Guanylate_kin-like_dom"/>
</dbReference>
<gene>
    <name evidence="10" type="ORF">PCON_03235</name>
</gene>
<evidence type="ECO:0000256" key="1">
    <source>
        <dbReference type="ARBA" id="ARBA00005790"/>
    </source>
</evidence>
<dbReference type="Gene3D" id="3.40.50.300">
    <property type="entry name" value="P-loop containing nucleotide triphosphate hydrolases"/>
    <property type="match status" value="1"/>
</dbReference>
<dbReference type="InterPro" id="IPR008145">
    <property type="entry name" value="GK/Ca_channel_bsu"/>
</dbReference>
<dbReference type="SMART" id="SM00072">
    <property type="entry name" value="GuKc"/>
    <property type="match status" value="1"/>
</dbReference>
<dbReference type="EMBL" id="HF936442">
    <property type="protein sequence ID" value="CCX34265.1"/>
    <property type="molecule type" value="Genomic_DNA"/>
</dbReference>
<dbReference type="InterPro" id="IPR017665">
    <property type="entry name" value="Guanylate_kinase"/>
</dbReference>
<dbReference type="SUPFAM" id="SSF52540">
    <property type="entry name" value="P-loop containing nucleoside triphosphate hydrolases"/>
    <property type="match status" value="1"/>
</dbReference>
<dbReference type="NCBIfam" id="TIGR03263">
    <property type="entry name" value="guanyl_kin"/>
    <property type="match status" value="1"/>
</dbReference>
<evidence type="ECO:0000256" key="4">
    <source>
        <dbReference type="ARBA" id="ARBA00022679"/>
    </source>
</evidence>
<dbReference type="STRING" id="1076935.U4LQQ1"/>
<organism evidence="10 11">
    <name type="scientific">Pyronema omphalodes (strain CBS 100304)</name>
    <name type="common">Pyronema confluens</name>
    <dbReference type="NCBI Taxonomy" id="1076935"/>
    <lineage>
        <taxon>Eukaryota</taxon>
        <taxon>Fungi</taxon>
        <taxon>Dikarya</taxon>
        <taxon>Ascomycota</taxon>
        <taxon>Pezizomycotina</taxon>
        <taxon>Pezizomycetes</taxon>
        <taxon>Pezizales</taxon>
        <taxon>Pyronemataceae</taxon>
        <taxon>Pyronema</taxon>
    </lineage>
</organism>
<evidence type="ECO:0000256" key="5">
    <source>
        <dbReference type="ARBA" id="ARBA00022741"/>
    </source>
</evidence>
<dbReference type="Gene3D" id="3.30.63.10">
    <property type="entry name" value="Guanylate Kinase phosphate binding domain"/>
    <property type="match status" value="1"/>
</dbReference>
<dbReference type="FunFam" id="3.30.63.10:FF:000002">
    <property type="entry name" value="Guanylate kinase 1"/>
    <property type="match status" value="1"/>
</dbReference>
<dbReference type="CDD" id="cd00071">
    <property type="entry name" value="GMPK"/>
    <property type="match status" value="1"/>
</dbReference>
<dbReference type="PANTHER" id="PTHR23117:SF13">
    <property type="entry name" value="GUANYLATE KINASE"/>
    <property type="match status" value="1"/>
</dbReference>
<evidence type="ECO:0000313" key="10">
    <source>
        <dbReference type="EMBL" id="CCX34265.1"/>
    </source>
</evidence>
<dbReference type="FunFam" id="3.40.50.300:FF:000776">
    <property type="entry name" value="Guanylate kinase 2"/>
    <property type="match status" value="1"/>
</dbReference>
<accession>U4LQQ1</accession>
<evidence type="ECO:0000256" key="3">
    <source>
        <dbReference type="ARBA" id="ARBA00016296"/>
    </source>
</evidence>
<dbReference type="InterPro" id="IPR027417">
    <property type="entry name" value="P-loop_NTPase"/>
</dbReference>
<dbReference type="HAMAP" id="MF_00328">
    <property type="entry name" value="Guanylate_kinase"/>
    <property type="match status" value="1"/>
</dbReference>
<dbReference type="Pfam" id="PF00625">
    <property type="entry name" value="Guanylate_kin"/>
    <property type="match status" value="1"/>
</dbReference>
<dbReference type="PROSITE" id="PS50052">
    <property type="entry name" value="GUANYLATE_KINASE_2"/>
    <property type="match status" value="1"/>
</dbReference>
<name>U4LQQ1_PYROM</name>
<keyword evidence="5" id="KW-0547">Nucleotide-binding</keyword>
<sequence>MASTISNPPVIVLSGPSGTGKSTLLKRLFADHPESFGFSVSHTTRGPRAGETDGVEYHFVTPEKFQELVAENAFIEHATFAGRSYGTSIAAVKDVTKQGRACILDIEMEGVKQVKNSDLNAKFVFVQPPSVEELEKRLRGRGTETEEAIQKRLSAAIKELDFAAIPGTHDKIIINDDLERAYKELDDYIMGLLA</sequence>
<keyword evidence="7" id="KW-0067">ATP-binding</keyword>
<keyword evidence="6 10" id="KW-0418">Kinase</keyword>
<dbReference type="OMA" id="NFETCYK"/>
<dbReference type="PANTHER" id="PTHR23117">
    <property type="entry name" value="GUANYLATE KINASE-RELATED"/>
    <property type="match status" value="1"/>
</dbReference>
<dbReference type="OrthoDB" id="6334211at2759"/>
<dbReference type="InterPro" id="IPR020590">
    <property type="entry name" value="Guanylate_kinase_CS"/>
</dbReference>
<dbReference type="EC" id="2.7.4.8" evidence="2"/>
<dbReference type="GO" id="GO:0004385">
    <property type="term" value="F:GMP kinase activity"/>
    <property type="evidence" value="ECO:0007669"/>
    <property type="project" value="UniProtKB-EC"/>
</dbReference>
<keyword evidence="11" id="KW-1185">Reference proteome</keyword>
<feature type="domain" description="Guanylate kinase-like" evidence="9">
    <location>
        <begin position="8"/>
        <end position="190"/>
    </location>
</feature>
<proteinExistence type="inferred from homology"/>
<reference evidence="10 11" key="1">
    <citation type="journal article" date="2013" name="PLoS Genet.">
        <title>The genome and development-dependent transcriptomes of Pyronema confluens: a window into fungal evolution.</title>
        <authorList>
            <person name="Traeger S."/>
            <person name="Altegoer F."/>
            <person name="Freitag M."/>
            <person name="Gabaldon T."/>
            <person name="Kempken F."/>
            <person name="Kumar A."/>
            <person name="Marcet-Houben M."/>
            <person name="Poggeler S."/>
            <person name="Stajich J.E."/>
            <person name="Nowrousian M."/>
        </authorList>
    </citation>
    <scope>NUCLEOTIDE SEQUENCE [LARGE SCALE GENOMIC DNA]</scope>
    <source>
        <strain evidence="11">CBS 100304</strain>
        <tissue evidence="10">Vegetative mycelium</tissue>
    </source>
</reference>
<comment type="similarity">
    <text evidence="1">Belongs to the guanylate kinase family.</text>
</comment>
<dbReference type="AlphaFoldDB" id="U4LQQ1"/>
<keyword evidence="4" id="KW-0808">Transferase</keyword>